<name>A0A497JHK9_9ARCH</name>
<dbReference type="GO" id="GO:0006006">
    <property type="term" value="P:glucose metabolic process"/>
    <property type="evidence" value="ECO:0007669"/>
    <property type="project" value="UniProtKB-KW"/>
</dbReference>
<dbReference type="Pfam" id="PF21269">
    <property type="entry name" value="TreT_GT1"/>
    <property type="match status" value="1"/>
</dbReference>
<proteinExistence type="inferred from homology"/>
<dbReference type="InterPro" id="IPR052078">
    <property type="entry name" value="Trehalose_Metab_GTase"/>
</dbReference>
<dbReference type="GO" id="GO:0016757">
    <property type="term" value="F:glycosyltransferase activity"/>
    <property type="evidence" value="ECO:0007669"/>
    <property type="project" value="UniProtKB-KW"/>
</dbReference>
<sequence>MPNPLKCYIKVVGNKIVESIFQEAEPLEGMPVAHVNSTLYGGGVAEILHSLVYLMNDAGIEAEWRVIKGNQDFFNVTKSFHNALQGEAVQFTERMKRTYLKTNKEFAKITHLEHYDCVVVHDPQPAACINYFEKMQPWIWRCHIDLSKPNRKVYDFLKQFIVKYDHAIISNKKFLCPLPGRCSIIYPSIDPLSPKNKELSEKQIEKQLIGHGIDMDKPIVAQISRFDKWKDPLGVLKAFEIVRKRFDCKLVLLGNLADDDPEGEVIYNQVVKEAEKLKDVHVILEYNDLLVNALQRASSVVLQKSIKEGFGLTVAEALWKKTPVIGGNTGGIPLQIINGKTGFVVSSIEECAKRMLFLLRNPKKAKEMGKAGHEHVKKHFLITRHLLDYIRLIKSLVL</sequence>
<keyword evidence="3" id="KW-0313">Glucose metabolism</keyword>
<dbReference type="SUPFAM" id="SSF53756">
    <property type="entry name" value="UDP-Glycosyltransferase/glycogen phosphorylase"/>
    <property type="match status" value="1"/>
</dbReference>
<comment type="subunit">
    <text evidence="2">Homodimer.</text>
</comment>
<dbReference type="PANTHER" id="PTHR47779">
    <property type="entry name" value="SYNTHASE (CCG-9), PUTATIVE (AFU_ORTHOLOGUE AFUA_3G12100)-RELATED"/>
    <property type="match status" value="1"/>
</dbReference>
<evidence type="ECO:0000256" key="4">
    <source>
        <dbReference type="ARBA" id="ARBA00022676"/>
    </source>
</evidence>
<evidence type="ECO:0000259" key="7">
    <source>
        <dbReference type="Pfam" id="PF00534"/>
    </source>
</evidence>
<keyword evidence="4" id="KW-0328">Glycosyltransferase</keyword>
<dbReference type="Proteomes" id="UP000277633">
    <property type="component" value="Unassembled WGS sequence"/>
</dbReference>
<evidence type="ECO:0000256" key="2">
    <source>
        <dbReference type="ARBA" id="ARBA00011738"/>
    </source>
</evidence>
<comment type="caution">
    <text evidence="9">The sequence shown here is derived from an EMBL/GenBank/DDBJ whole genome shotgun (WGS) entry which is preliminary data.</text>
</comment>
<keyword evidence="6" id="KW-0119">Carbohydrate metabolism</keyword>
<dbReference type="AlphaFoldDB" id="A0A497JHK9"/>
<evidence type="ECO:0000259" key="8">
    <source>
        <dbReference type="Pfam" id="PF21269"/>
    </source>
</evidence>
<evidence type="ECO:0000256" key="3">
    <source>
        <dbReference type="ARBA" id="ARBA00022526"/>
    </source>
</evidence>
<reference evidence="9 10" key="1">
    <citation type="submission" date="2018-06" db="EMBL/GenBank/DDBJ databases">
        <title>Extensive metabolic versatility and redundancy in microbially diverse, dynamic hydrothermal sediments.</title>
        <authorList>
            <person name="Dombrowski N."/>
            <person name="Teske A."/>
            <person name="Baker B.J."/>
        </authorList>
    </citation>
    <scope>NUCLEOTIDE SEQUENCE [LARGE SCALE GENOMIC DNA]</scope>
    <source>
        <strain evidence="9">B9_G13</strain>
    </source>
</reference>
<dbReference type="Gene3D" id="3.40.50.2000">
    <property type="entry name" value="Glycogen Phosphorylase B"/>
    <property type="match status" value="2"/>
</dbReference>
<organism evidence="9 10">
    <name type="scientific">Candidatus Iainarchaeum sp</name>
    <dbReference type="NCBI Taxonomy" id="3101447"/>
    <lineage>
        <taxon>Archaea</taxon>
        <taxon>Candidatus Iainarchaeota</taxon>
        <taxon>Candidatus Iainarchaeia</taxon>
        <taxon>Candidatus Iainarchaeales</taxon>
        <taxon>Candidatus Iainarchaeaceae</taxon>
        <taxon>Candidatus Iainarchaeum</taxon>
    </lineage>
</organism>
<evidence type="ECO:0000256" key="5">
    <source>
        <dbReference type="ARBA" id="ARBA00022679"/>
    </source>
</evidence>
<dbReference type="InterPro" id="IPR001296">
    <property type="entry name" value="Glyco_trans_1"/>
</dbReference>
<dbReference type="InterPro" id="IPR049438">
    <property type="entry name" value="TreT_GT1"/>
</dbReference>
<dbReference type="PANTHER" id="PTHR47779:SF1">
    <property type="entry name" value="SYNTHASE (CCG-9), PUTATIVE (AFU_ORTHOLOGUE AFUA_3G12100)-RELATED"/>
    <property type="match status" value="1"/>
</dbReference>
<accession>A0A497JHK9</accession>
<dbReference type="EMBL" id="QMWO01000012">
    <property type="protein sequence ID" value="RLG70265.1"/>
    <property type="molecule type" value="Genomic_DNA"/>
</dbReference>
<comment type="similarity">
    <text evidence="1">Belongs to the glycosyltransferase group 1 family. Glycosyltransferase 4 subfamily.</text>
</comment>
<evidence type="ECO:0000313" key="9">
    <source>
        <dbReference type="EMBL" id="RLG70265.1"/>
    </source>
</evidence>
<dbReference type="Pfam" id="PF00534">
    <property type="entry name" value="Glycos_transf_1"/>
    <property type="match status" value="1"/>
</dbReference>
<gene>
    <name evidence="9" type="ORF">DRO07_00595</name>
</gene>
<evidence type="ECO:0000256" key="1">
    <source>
        <dbReference type="ARBA" id="ARBA00009481"/>
    </source>
</evidence>
<feature type="domain" description="Trehalose synthase N-terminal" evidence="8">
    <location>
        <begin position="34"/>
        <end position="174"/>
    </location>
</feature>
<evidence type="ECO:0000313" key="10">
    <source>
        <dbReference type="Proteomes" id="UP000277633"/>
    </source>
</evidence>
<keyword evidence="5 9" id="KW-0808">Transferase</keyword>
<evidence type="ECO:0000256" key="6">
    <source>
        <dbReference type="ARBA" id="ARBA00023277"/>
    </source>
</evidence>
<feature type="domain" description="Glycosyl transferase family 1" evidence="7">
    <location>
        <begin position="207"/>
        <end position="374"/>
    </location>
</feature>
<protein>
    <submittedName>
        <fullName evidence="9">Glycosyl transferase family 1</fullName>
    </submittedName>
</protein>